<name>A0A3P7L6A7_DIBLA</name>
<dbReference type="PROSITE" id="PS01009">
    <property type="entry name" value="CRISP_1"/>
    <property type="match status" value="1"/>
</dbReference>
<dbReference type="InterPro" id="IPR014044">
    <property type="entry name" value="CAP_dom"/>
</dbReference>
<evidence type="ECO:0000313" key="3">
    <source>
        <dbReference type="Proteomes" id="UP000281553"/>
    </source>
</evidence>
<reference evidence="2 3" key="1">
    <citation type="submission" date="2018-11" db="EMBL/GenBank/DDBJ databases">
        <authorList>
            <consortium name="Pathogen Informatics"/>
        </authorList>
    </citation>
    <scope>NUCLEOTIDE SEQUENCE [LARGE SCALE GENOMIC DNA]</scope>
</reference>
<feature type="non-terminal residue" evidence="2">
    <location>
        <position position="1"/>
    </location>
</feature>
<organism evidence="2 3">
    <name type="scientific">Dibothriocephalus latus</name>
    <name type="common">Fish tapeworm</name>
    <name type="synonym">Diphyllobothrium latum</name>
    <dbReference type="NCBI Taxonomy" id="60516"/>
    <lineage>
        <taxon>Eukaryota</taxon>
        <taxon>Metazoa</taxon>
        <taxon>Spiralia</taxon>
        <taxon>Lophotrochozoa</taxon>
        <taxon>Platyhelminthes</taxon>
        <taxon>Cestoda</taxon>
        <taxon>Eucestoda</taxon>
        <taxon>Diphyllobothriidea</taxon>
        <taxon>Diphyllobothriidae</taxon>
        <taxon>Dibothriocephalus</taxon>
    </lineage>
</organism>
<dbReference type="Gene3D" id="3.40.33.10">
    <property type="entry name" value="CAP"/>
    <property type="match status" value="1"/>
</dbReference>
<dbReference type="InterPro" id="IPR035940">
    <property type="entry name" value="CAP_sf"/>
</dbReference>
<dbReference type="Pfam" id="PF00188">
    <property type="entry name" value="CAP"/>
    <property type="match status" value="1"/>
</dbReference>
<evidence type="ECO:0000259" key="1">
    <source>
        <dbReference type="Pfam" id="PF00188"/>
    </source>
</evidence>
<dbReference type="EMBL" id="UYRU01053008">
    <property type="protein sequence ID" value="VDN12094.1"/>
    <property type="molecule type" value="Genomic_DNA"/>
</dbReference>
<dbReference type="InterPro" id="IPR001283">
    <property type="entry name" value="CRISP-related"/>
</dbReference>
<evidence type="ECO:0000313" key="2">
    <source>
        <dbReference type="EMBL" id="VDN12094.1"/>
    </source>
</evidence>
<proteinExistence type="predicted"/>
<feature type="domain" description="SCP" evidence="1">
    <location>
        <begin position="2"/>
        <end position="57"/>
    </location>
</feature>
<dbReference type="GO" id="GO:0005576">
    <property type="term" value="C:extracellular region"/>
    <property type="evidence" value="ECO:0007669"/>
    <property type="project" value="InterPro"/>
</dbReference>
<sequence>AQATNSWYSEGQHYDYNGNTQQGCGHFTQVIWKGSEKAGFGVARSKDKKSVYVVGRYFPPGNYQNEYKKNVPPPVA</sequence>
<gene>
    <name evidence="2" type="ORF">DILT_LOCUS7925</name>
</gene>
<dbReference type="Proteomes" id="UP000281553">
    <property type="component" value="Unassembled WGS sequence"/>
</dbReference>
<protein>
    <recommendedName>
        <fullName evidence="1">SCP domain-containing protein</fullName>
    </recommendedName>
</protein>
<dbReference type="PRINTS" id="PR00837">
    <property type="entry name" value="V5TPXLIKE"/>
</dbReference>
<dbReference type="PANTHER" id="PTHR10334">
    <property type="entry name" value="CYSTEINE-RICH SECRETORY PROTEIN-RELATED"/>
    <property type="match status" value="1"/>
</dbReference>
<dbReference type="OrthoDB" id="337038at2759"/>
<accession>A0A3P7L6A7</accession>
<keyword evidence="3" id="KW-1185">Reference proteome</keyword>
<dbReference type="InterPro" id="IPR018244">
    <property type="entry name" value="Allrgn_V5/Tpx1_CS"/>
</dbReference>
<dbReference type="AlphaFoldDB" id="A0A3P7L6A7"/>
<dbReference type="SUPFAM" id="SSF55797">
    <property type="entry name" value="PR-1-like"/>
    <property type="match status" value="1"/>
</dbReference>